<dbReference type="FunFam" id="3.40.190.80:FF:000021">
    <property type="entry name" value="Myo-inositol-1(Or 4)-monophosphatase"/>
    <property type="match status" value="1"/>
</dbReference>
<feature type="binding site" evidence="6">
    <location>
        <position position="297"/>
    </location>
    <ligand>
        <name>Mg(2+)</name>
        <dbReference type="ChEBI" id="CHEBI:18420"/>
        <label>1</label>
        <note>catalytic</note>
    </ligand>
</feature>
<dbReference type="EMBL" id="VIFY01000169">
    <property type="protein sequence ID" value="TQB69156.1"/>
    <property type="molecule type" value="Genomic_DNA"/>
</dbReference>
<evidence type="ECO:0000256" key="3">
    <source>
        <dbReference type="ARBA" id="ARBA00022723"/>
    </source>
</evidence>
<dbReference type="Gene3D" id="3.30.540.10">
    <property type="entry name" value="Fructose-1,6-Bisphosphatase, subunit A, domain 1"/>
    <property type="match status" value="1"/>
</dbReference>
<dbReference type="Proteomes" id="UP000319663">
    <property type="component" value="Unassembled WGS sequence"/>
</dbReference>
<evidence type="ECO:0000313" key="8">
    <source>
        <dbReference type="Proteomes" id="UP000319663"/>
    </source>
</evidence>
<protein>
    <recommendedName>
        <fullName evidence="9">3'(2'),5'-bisphosphate nucleotidase</fullName>
    </recommendedName>
</protein>
<dbReference type="GO" id="GO:0000103">
    <property type="term" value="P:sulfate assimilation"/>
    <property type="evidence" value="ECO:0007669"/>
    <property type="project" value="TreeGrafter"/>
</dbReference>
<feature type="binding site" evidence="6">
    <location>
        <position position="138"/>
    </location>
    <ligand>
        <name>Mg(2+)</name>
        <dbReference type="ChEBI" id="CHEBI:18420"/>
        <label>1</label>
        <note>catalytic</note>
    </ligand>
</feature>
<feature type="binding site" evidence="6">
    <location>
        <position position="73"/>
    </location>
    <ligand>
        <name>Mg(2+)</name>
        <dbReference type="ChEBI" id="CHEBI:18420"/>
        <label>1</label>
        <note>catalytic</note>
    </ligand>
</feature>
<dbReference type="PANTHER" id="PTHR43200">
    <property type="entry name" value="PHOSPHATASE"/>
    <property type="match status" value="1"/>
</dbReference>
<dbReference type="SUPFAM" id="SSF56655">
    <property type="entry name" value="Carbohydrate phosphatase"/>
    <property type="match status" value="1"/>
</dbReference>
<accession>A0A507QKU9</accession>
<keyword evidence="4" id="KW-0378">Hydrolase</keyword>
<name>A0A507QKU9_MONPU</name>
<evidence type="ECO:0000256" key="6">
    <source>
        <dbReference type="PIRSR" id="PIRSR600760-2"/>
    </source>
</evidence>
<keyword evidence="3 6" id="KW-0479">Metal-binding</keyword>
<gene>
    <name evidence="7" type="ORF">MPDQ_002237</name>
</gene>
<evidence type="ECO:0000256" key="5">
    <source>
        <dbReference type="ARBA" id="ARBA00022842"/>
    </source>
</evidence>
<dbReference type="GO" id="GO:0008441">
    <property type="term" value="F:3'(2'),5'-bisphosphate nucleotidase activity"/>
    <property type="evidence" value="ECO:0007669"/>
    <property type="project" value="TreeGrafter"/>
</dbReference>
<feature type="binding site" evidence="6">
    <location>
        <position position="141"/>
    </location>
    <ligand>
        <name>Mg(2+)</name>
        <dbReference type="ChEBI" id="CHEBI:18420"/>
        <label>1</label>
        <note>catalytic</note>
    </ligand>
</feature>
<dbReference type="Gene3D" id="3.40.190.80">
    <property type="match status" value="1"/>
</dbReference>
<evidence type="ECO:0000256" key="2">
    <source>
        <dbReference type="ARBA" id="ARBA00009759"/>
    </source>
</evidence>
<dbReference type="STRING" id="5098.A0A507QKU9"/>
<dbReference type="CDD" id="cd01517">
    <property type="entry name" value="PAP_phosphatase"/>
    <property type="match status" value="1"/>
</dbReference>
<comment type="caution">
    <text evidence="7">The sequence shown here is derived from an EMBL/GenBank/DDBJ whole genome shotgun (WGS) entry which is preliminary data.</text>
</comment>
<dbReference type="AlphaFoldDB" id="A0A507QKU9"/>
<evidence type="ECO:0008006" key="9">
    <source>
        <dbReference type="Google" id="ProtNLM"/>
    </source>
</evidence>
<comment type="similarity">
    <text evidence="2">Belongs to the inositol monophosphatase superfamily.</text>
</comment>
<dbReference type="OrthoDB" id="411145at2759"/>
<sequence length="361" mass="38998">MASYSGPYAKELQIACLTVQRAALLTKKLLESVDKGSIDKSDSTPVTIADFAAQALIIAAIQGVFPEDEFVGEEDSKALRQDPILLQRTWDLIASTRLENEECESMLNTPSSKEEMLELIDLGTQGKCNGSGRTWTLDPVDGTATFMLGQQYAVCLALIEDGSQKVGVLGCPNLNLESGVIKEEIVDRDGHGYMISAVKDQGVSIRKMGRGALLPARKLDQIPQITDPSEIRFVDCSVAASSNFTLHGQVASRLGAPWPHMTNLWSTQMRYVAIAVGGCNATIKMPRKPKYRSNIWDHAGGMLIAEEVGCKVTDLQGNPVECGLGRTLAGCHGMIVAPASIHQRLVEAVRETTLQSAGDRP</sequence>
<dbReference type="InterPro" id="IPR000760">
    <property type="entry name" value="Inositol_monophosphatase-like"/>
</dbReference>
<comment type="cofactor">
    <cofactor evidence="1 6">
        <name>Mg(2+)</name>
        <dbReference type="ChEBI" id="CHEBI:18420"/>
    </cofactor>
</comment>
<dbReference type="GO" id="GO:0046872">
    <property type="term" value="F:metal ion binding"/>
    <property type="evidence" value="ECO:0007669"/>
    <property type="project" value="UniProtKB-KW"/>
</dbReference>
<dbReference type="Pfam" id="PF00459">
    <property type="entry name" value="Inositol_P"/>
    <property type="match status" value="1"/>
</dbReference>
<evidence type="ECO:0000313" key="7">
    <source>
        <dbReference type="EMBL" id="TQB69156.1"/>
    </source>
</evidence>
<keyword evidence="8" id="KW-1185">Reference proteome</keyword>
<organism evidence="7 8">
    <name type="scientific">Monascus purpureus</name>
    <name type="common">Red mold</name>
    <name type="synonym">Monascus anka</name>
    <dbReference type="NCBI Taxonomy" id="5098"/>
    <lineage>
        <taxon>Eukaryota</taxon>
        <taxon>Fungi</taxon>
        <taxon>Dikarya</taxon>
        <taxon>Ascomycota</taxon>
        <taxon>Pezizomycotina</taxon>
        <taxon>Eurotiomycetes</taxon>
        <taxon>Eurotiomycetidae</taxon>
        <taxon>Eurotiales</taxon>
        <taxon>Aspergillaceae</taxon>
        <taxon>Monascus</taxon>
    </lineage>
</organism>
<evidence type="ECO:0000256" key="1">
    <source>
        <dbReference type="ARBA" id="ARBA00001946"/>
    </source>
</evidence>
<dbReference type="InterPro" id="IPR051090">
    <property type="entry name" value="Inositol_monoP_superfamily"/>
</dbReference>
<proteinExistence type="inferred from homology"/>
<evidence type="ECO:0000256" key="4">
    <source>
        <dbReference type="ARBA" id="ARBA00022801"/>
    </source>
</evidence>
<reference evidence="7 8" key="1">
    <citation type="submission" date="2019-06" db="EMBL/GenBank/DDBJ databases">
        <title>Wine fermentation using esterase from Monascus purpureus.</title>
        <authorList>
            <person name="Geng C."/>
            <person name="Zhang Y."/>
        </authorList>
    </citation>
    <scope>NUCLEOTIDE SEQUENCE [LARGE SCALE GENOMIC DNA]</scope>
    <source>
        <strain evidence="7">HQ1</strain>
    </source>
</reference>
<dbReference type="PANTHER" id="PTHR43200:SF2">
    <property type="entry name" value="3'(2'),5'-BISPHOSPHATE NUCLEOTIDASE"/>
    <property type="match status" value="1"/>
</dbReference>
<keyword evidence="5 6" id="KW-0460">Magnesium</keyword>